<dbReference type="PROSITE" id="PS00646">
    <property type="entry name" value="RIBOSOMAL_S13_1"/>
    <property type="match status" value="1"/>
</dbReference>
<name>A0A8F0K192_9PHAE</name>
<dbReference type="GO" id="GO:0003735">
    <property type="term" value="F:structural constituent of ribosome"/>
    <property type="evidence" value="ECO:0007669"/>
    <property type="project" value="InterPro"/>
</dbReference>
<dbReference type="InterPro" id="IPR027437">
    <property type="entry name" value="Rbsml_uS13_C"/>
</dbReference>
<proteinExistence type="inferred from homology"/>
<dbReference type="Gene3D" id="1.10.8.50">
    <property type="match status" value="1"/>
</dbReference>
<dbReference type="InterPro" id="IPR001892">
    <property type="entry name" value="Ribosomal_uS13"/>
</dbReference>
<reference evidence="4" key="1">
    <citation type="journal article" date="2021" name="Genome Biol. Evol.">
        <title>Genomic rearrangements and sequence evolution across brown algal organelles.</title>
        <authorList>
            <person name="Starko S."/>
            <person name="Bringloe T.T."/>
            <person name="Gomez M.S."/>
            <person name="Darby H."/>
            <person name="Graham S.W."/>
            <person name="Martone P.T."/>
        </authorList>
    </citation>
    <scope>NUCLEOTIDE SEQUENCE</scope>
</reference>
<dbReference type="Gene3D" id="4.10.910.10">
    <property type="entry name" value="30s ribosomal protein s13, domain 2"/>
    <property type="match status" value="1"/>
</dbReference>
<keyword evidence="2 4" id="KW-0689">Ribosomal protein</keyword>
<evidence type="ECO:0000256" key="1">
    <source>
        <dbReference type="ARBA" id="ARBA00008080"/>
    </source>
</evidence>
<keyword evidence="4" id="KW-0496">Mitochondrion</keyword>
<dbReference type="GO" id="GO:0006412">
    <property type="term" value="P:translation"/>
    <property type="evidence" value="ECO:0007669"/>
    <property type="project" value="InterPro"/>
</dbReference>
<dbReference type="Pfam" id="PF00416">
    <property type="entry name" value="Ribosomal_S13"/>
    <property type="match status" value="1"/>
</dbReference>
<comment type="similarity">
    <text evidence="1">Belongs to the universal ribosomal protein uS13 family.</text>
</comment>
<dbReference type="SUPFAM" id="SSF46946">
    <property type="entry name" value="S13-like H2TH domain"/>
    <property type="match status" value="1"/>
</dbReference>
<keyword evidence="3" id="KW-0687">Ribonucleoprotein</keyword>
<dbReference type="GO" id="GO:0003723">
    <property type="term" value="F:RNA binding"/>
    <property type="evidence" value="ECO:0007669"/>
    <property type="project" value="InterPro"/>
</dbReference>
<dbReference type="PANTHER" id="PTHR10871">
    <property type="entry name" value="30S RIBOSOMAL PROTEIN S13/40S RIBOSOMAL PROTEIN S18"/>
    <property type="match status" value="1"/>
</dbReference>
<geneLocation type="mitochondrion" evidence="4"/>
<evidence type="ECO:0000256" key="3">
    <source>
        <dbReference type="ARBA" id="ARBA00023274"/>
    </source>
</evidence>
<dbReference type="InterPro" id="IPR010979">
    <property type="entry name" value="Ribosomal_uS13-like_H2TH"/>
</dbReference>
<dbReference type="PIRSF" id="PIRSF002134">
    <property type="entry name" value="Ribosomal_S13"/>
    <property type="match status" value="1"/>
</dbReference>
<protein>
    <submittedName>
        <fullName evidence="4">Ribosomal protein S13</fullName>
    </submittedName>
</protein>
<evidence type="ECO:0000313" key="4">
    <source>
        <dbReference type="EMBL" id="QWK44960.1"/>
    </source>
</evidence>
<organism evidence="4">
    <name type="scientific">Protohalopteris sp</name>
    <dbReference type="NCBI Taxonomy" id="2843287"/>
    <lineage>
        <taxon>Eukaryota</taxon>
        <taxon>Sar</taxon>
        <taxon>Stramenopiles</taxon>
        <taxon>Ochrophyta</taxon>
        <taxon>PX clade</taxon>
        <taxon>Phaeophyceae</taxon>
        <taxon>Sphacelariales</taxon>
        <taxon>Stypocaulaceae</taxon>
        <taxon>Protohalopteris</taxon>
    </lineage>
</organism>
<dbReference type="InterPro" id="IPR018269">
    <property type="entry name" value="Ribosomal_uS13_CS"/>
</dbReference>
<dbReference type="PANTHER" id="PTHR10871:SF1">
    <property type="entry name" value="SMALL RIBOSOMAL SUBUNIT PROTEIN US13M"/>
    <property type="match status" value="1"/>
</dbReference>
<sequence>MSFIIGTLLPSDLILIYSYAYIYGIGLYHSRIICKKVGFGLDSRGKDVNYTQAKALEKISENFGLVLGQDLRRFEKERIHRLCRIMSYRGLRHRKGLPVRGQRTHTNSKRRLFFM</sequence>
<dbReference type="GO" id="GO:0015935">
    <property type="term" value="C:small ribosomal subunit"/>
    <property type="evidence" value="ECO:0007669"/>
    <property type="project" value="TreeGrafter"/>
</dbReference>
<evidence type="ECO:0000256" key="2">
    <source>
        <dbReference type="ARBA" id="ARBA00022980"/>
    </source>
</evidence>
<gene>
    <name evidence="4" type="primary">rps13</name>
</gene>
<dbReference type="EMBL" id="MZ156064">
    <property type="protein sequence ID" value="QWK44960.1"/>
    <property type="molecule type" value="Genomic_DNA"/>
</dbReference>
<dbReference type="AlphaFoldDB" id="A0A8F0K192"/>
<accession>A0A8F0K192</accession>
<dbReference type="GO" id="GO:0005829">
    <property type="term" value="C:cytosol"/>
    <property type="evidence" value="ECO:0007669"/>
    <property type="project" value="TreeGrafter"/>
</dbReference>